<dbReference type="Gene3D" id="1.25.40.20">
    <property type="entry name" value="Ankyrin repeat-containing domain"/>
    <property type="match status" value="1"/>
</dbReference>
<proteinExistence type="predicted"/>
<evidence type="ECO:0000256" key="12">
    <source>
        <dbReference type="SAM" id="Coils"/>
    </source>
</evidence>
<keyword evidence="8 13" id="KW-0472">Membrane</keyword>
<dbReference type="FunFam" id="1.25.40.20:FF:000157">
    <property type="entry name" value="short transient receptor potential channel 6 isoform X1"/>
    <property type="match status" value="1"/>
</dbReference>
<evidence type="ECO:0000256" key="4">
    <source>
        <dbReference type="ARBA" id="ARBA00022737"/>
    </source>
</evidence>
<keyword evidence="5 13" id="KW-1133">Transmembrane helix</keyword>
<dbReference type="SMART" id="SM00248">
    <property type="entry name" value="ANK"/>
    <property type="match status" value="3"/>
</dbReference>
<feature type="transmembrane region" description="Helical" evidence="13">
    <location>
        <begin position="433"/>
        <end position="450"/>
    </location>
</feature>
<comment type="catalytic activity">
    <reaction evidence="10">
        <text>Ca(2+)(in) = Ca(2+)(out)</text>
        <dbReference type="Rhea" id="RHEA:29671"/>
        <dbReference type="ChEBI" id="CHEBI:29108"/>
    </reaction>
</comment>
<dbReference type="GO" id="GO:0005886">
    <property type="term" value="C:plasma membrane"/>
    <property type="evidence" value="ECO:0007669"/>
    <property type="project" value="TreeGrafter"/>
</dbReference>
<dbReference type="Pfam" id="PF00520">
    <property type="entry name" value="Ion_trans"/>
    <property type="match status" value="1"/>
</dbReference>
<sequence>RSNGDRHVALRQTMAKGRRQAIRGPAYMFNDRSNSLTPEEERFLDAAEYGNIPVVRKMLEECHDLNVNCVDYMGQNALQLAVANEHLEVTELLLNKENLARIGDALLLAISKGYVRIVEALLSHKAFAETKRLTTSPSQAELQHDDFFAYDEDGTRFSHDVTPIILAAHCHEYEIVHILLRKGARIERPHNYFCKCSACSDSQRHDSFSHSRSRINAYKGLASPAYLSLSSEDPVLVALELSNELALLANIEKEFKNDYKKLSMQCKDFVVGLLDLCRNTEEVEAILNGDSDINHSTGKDNRPSLIRLKLAIKYEVKKFVAHPNCQQQLLSIWYENLSGLRQQTMAVKFLVVLAVAIGLPFLAIIYWVAPSSKLGKLLRVPFLKFVAHAASFTIFLGLLVMNAADRFEGTKILPNESVTDNPRQIFRMKTTRFSWMEMLIISWVIGMIWAECKEIWSQGPREYLHEPWNLLDFGMLAIFVASFIARFMAFWHACEAQSYVDKHVKNLDNATLPKDVKYYTFGHDSLPIAEDHLKLEMALQSVLSSNPREPEASAVIGLGTSPTEHKSRNDLSELKDDADVEWKFARAKLWFSYFEEGRTLPVPFNLVPSPKSIISLLIRIKHFVVVLVRCHKDDKKVDAELNEKIKKRLIKRYVLKAQIDKESDEVNEGELKEIKQDISSLRYELLEEKSRNTEDLAELIRRLGEKLSVEPKHQ</sequence>
<evidence type="ECO:0000256" key="1">
    <source>
        <dbReference type="ARBA" id="ARBA00004141"/>
    </source>
</evidence>
<accession>A0A8X7WW01</accession>
<feature type="transmembrane region" description="Helical" evidence="13">
    <location>
        <begin position="349"/>
        <end position="369"/>
    </location>
</feature>
<dbReference type="PRINTS" id="PR01097">
    <property type="entry name" value="TRNSRECEPTRP"/>
</dbReference>
<dbReference type="GO" id="GO:0034703">
    <property type="term" value="C:cation channel complex"/>
    <property type="evidence" value="ECO:0007669"/>
    <property type="project" value="TreeGrafter"/>
</dbReference>
<dbReference type="Proteomes" id="UP000886611">
    <property type="component" value="Unassembled WGS sequence"/>
</dbReference>
<comment type="subcellular location">
    <subcellularLocation>
        <location evidence="1">Membrane</location>
        <topology evidence="1">Multi-pass membrane protein</topology>
    </subcellularLocation>
</comment>
<evidence type="ECO:0000256" key="6">
    <source>
        <dbReference type="ARBA" id="ARBA00023043"/>
    </source>
</evidence>
<reference evidence="15 16" key="1">
    <citation type="journal article" date="2021" name="Cell">
        <title>Tracing the genetic footprints of vertebrate landing in non-teleost ray-finned fishes.</title>
        <authorList>
            <person name="Bi X."/>
            <person name="Wang K."/>
            <person name="Yang L."/>
            <person name="Pan H."/>
            <person name="Jiang H."/>
            <person name="Wei Q."/>
            <person name="Fang M."/>
            <person name="Yu H."/>
            <person name="Zhu C."/>
            <person name="Cai Y."/>
            <person name="He Y."/>
            <person name="Gan X."/>
            <person name="Zeng H."/>
            <person name="Yu D."/>
            <person name="Zhu Y."/>
            <person name="Jiang H."/>
            <person name="Qiu Q."/>
            <person name="Yang H."/>
            <person name="Zhang Y.E."/>
            <person name="Wang W."/>
            <person name="Zhu M."/>
            <person name="He S."/>
            <person name="Zhang G."/>
        </authorList>
    </citation>
    <scope>NUCLEOTIDE SEQUENCE [LARGE SCALE GENOMIC DNA]</scope>
    <source>
        <strain evidence="15">Bchr_013</strain>
    </source>
</reference>
<dbReference type="PANTHER" id="PTHR10117:SF7">
    <property type="entry name" value="SHORT TRANSIENT RECEPTOR POTENTIAL CHANNEL 6"/>
    <property type="match status" value="1"/>
</dbReference>
<dbReference type="InterPro" id="IPR002110">
    <property type="entry name" value="Ankyrin_rpt"/>
</dbReference>
<evidence type="ECO:0000256" key="10">
    <source>
        <dbReference type="ARBA" id="ARBA00036634"/>
    </source>
</evidence>
<keyword evidence="7" id="KW-0406">Ion transport</keyword>
<dbReference type="InterPro" id="IPR002153">
    <property type="entry name" value="TRPC_channel"/>
</dbReference>
<evidence type="ECO:0000256" key="5">
    <source>
        <dbReference type="ARBA" id="ARBA00022989"/>
    </source>
</evidence>
<evidence type="ECO:0000256" key="11">
    <source>
        <dbReference type="PROSITE-ProRule" id="PRU00023"/>
    </source>
</evidence>
<comment type="caution">
    <text evidence="15">The sequence shown here is derived from an EMBL/GenBank/DDBJ whole genome shotgun (WGS) entry which is preliminary data.</text>
</comment>
<evidence type="ECO:0000313" key="16">
    <source>
        <dbReference type="Proteomes" id="UP000886611"/>
    </source>
</evidence>
<dbReference type="AlphaFoldDB" id="A0A8X7WW01"/>
<evidence type="ECO:0000313" key="15">
    <source>
        <dbReference type="EMBL" id="KAG2456349.1"/>
    </source>
</evidence>
<keyword evidence="4" id="KW-0677">Repeat</keyword>
<dbReference type="Pfam" id="PF08344">
    <property type="entry name" value="TRP_2"/>
    <property type="match status" value="1"/>
</dbReference>
<evidence type="ECO:0000256" key="2">
    <source>
        <dbReference type="ARBA" id="ARBA00022448"/>
    </source>
</evidence>
<feature type="coiled-coil region" evidence="12">
    <location>
        <begin position="671"/>
        <end position="706"/>
    </location>
</feature>
<keyword evidence="16" id="KW-1185">Reference proteome</keyword>
<evidence type="ECO:0000256" key="9">
    <source>
        <dbReference type="ARBA" id="ARBA00023303"/>
    </source>
</evidence>
<dbReference type="PROSITE" id="PS50088">
    <property type="entry name" value="ANK_REPEAT"/>
    <property type="match status" value="1"/>
</dbReference>
<feature type="non-terminal residue" evidence="15">
    <location>
        <position position="1"/>
    </location>
</feature>
<evidence type="ECO:0000259" key="14">
    <source>
        <dbReference type="SMART" id="SM01420"/>
    </source>
</evidence>
<feature type="transmembrane region" description="Helical" evidence="13">
    <location>
        <begin position="381"/>
        <end position="401"/>
    </location>
</feature>
<dbReference type="EMBL" id="JAATIS010008602">
    <property type="protein sequence ID" value="KAG2456349.1"/>
    <property type="molecule type" value="Genomic_DNA"/>
</dbReference>
<feature type="transmembrane region" description="Helical" evidence="13">
    <location>
        <begin position="470"/>
        <end position="489"/>
    </location>
</feature>
<keyword evidence="2" id="KW-0813">Transport</keyword>
<dbReference type="InterPro" id="IPR013555">
    <property type="entry name" value="TRP_dom"/>
</dbReference>
<keyword evidence="12" id="KW-0175">Coiled coil</keyword>
<evidence type="ECO:0000256" key="7">
    <source>
        <dbReference type="ARBA" id="ARBA00023065"/>
    </source>
</evidence>
<dbReference type="GO" id="GO:0007338">
    <property type="term" value="P:single fertilization"/>
    <property type="evidence" value="ECO:0007669"/>
    <property type="project" value="TreeGrafter"/>
</dbReference>
<organism evidence="15 16">
    <name type="scientific">Polypterus senegalus</name>
    <name type="common">Senegal bichir</name>
    <dbReference type="NCBI Taxonomy" id="55291"/>
    <lineage>
        <taxon>Eukaryota</taxon>
        <taxon>Metazoa</taxon>
        <taxon>Chordata</taxon>
        <taxon>Craniata</taxon>
        <taxon>Vertebrata</taxon>
        <taxon>Euteleostomi</taxon>
        <taxon>Actinopterygii</taxon>
        <taxon>Polypteriformes</taxon>
        <taxon>Polypteridae</taxon>
        <taxon>Polypterus</taxon>
    </lineage>
</organism>
<dbReference type="GO" id="GO:0015279">
    <property type="term" value="F:store-operated calcium channel activity"/>
    <property type="evidence" value="ECO:0007669"/>
    <property type="project" value="TreeGrafter"/>
</dbReference>
<keyword evidence="9" id="KW-0407">Ion channel</keyword>
<dbReference type="InterPro" id="IPR036770">
    <property type="entry name" value="Ankyrin_rpt-contain_sf"/>
</dbReference>
<dbReference type="Pfam" id="PF12796">
    <property type="entry name" value="Ank_2"/>
    <property type="match status" value="1"/>
</dbReference>
<dbReference type="GO" id="GO:0051480">
    <property type="term" value="P:regulation of cytosolic calcium ion concentration"/>
    <property type="evidence" value="ECO:0007669"/>
    <property type="project" value="TreeGrafter"/>
</dbReference>
<keyword evidence="6 11" id="KW-0040">ANK repeat</keyword>
<evidence type="ECO:0000256" key="3">
    <source>
        <dbReference type="ARBA" id="ARBA00022692"/>
    </source>
</evidence>
<evidence type="ECO:0000256" key="13">
    <source>
        <dbReference type="SAM" id="Phobius"/>
    </source>
</evidence>
<dbReference type="GO" id="GO:0070679">
    <property type="term" value="F:inositol 1,4,5 trisphosphate binding"/>
    <property type="evidence" value="ECO:0007669"/>
    <property type="project" value="TreeGrafter"/>
</dbReference>
<dbReference type="NCBIfam" id="TIGR00870">
    <property type="entry name" value="trp"/>
    <property type="match status" value="1"/>
</dbReference>
<protein>
    <submittedName>
        <fullName evidence="15">TRPC6 protein</fullName>
    </submittedName>
</protein>
<feature type="non-terminal residue" evidence="15">
    <location>
        <position position="714"/>
    </location>
</feature>
<feature type="repeat" description="ANK" evidence="11">
    <location>
        <begin position="159"/>
        <end position="191"/>
    </location>
</feature>
<dbReference type="PANTHER" id="PTHR10117">
    <property type="entry name" value="TRANSIENT RECEPTOR POTENTIAL CHANNEL"/>
    <property type="match status" value="1"/>
</dbReference>
<evidence type="ECO:0000256" key="8">
    <source>
        <dbReference type="ARBA" id="ARBA00023136"/>
    </source>
</evidence>
<name>A0A8X7WW01_POLSE</name>
<dbReference type="SUPFAM" id="SSF48403">
    <property type="entry name" value="Ankyrin repeat"/>
    <property type="match status" value="1"/>
</dbReference>
<dbReference type="SMART" id="SM01420">
    <property type="entry name" value="TRP_2"/>
    <property type="match status" value="1"/>
</dbReference>
<gene>
    <name evidence="15" type="primary">Trpc6</name>
    <name evidence="15" type="ORF">GTO96_0013149</name>
</gene>
<dbReference type="InterPro" id="IPR005821">
    <property type="entry name" value="Ion_trans_dom"/>
</dbReference>
<keyword evidence="3 13" id="KW-0812">Transmembrane</keyword>
<feature type="domain" description="Transient receptor ion channel" evidence="14">
    <location>
        <begin position="194"/>
        <end position="256"/>
    </location>
</feature>